<keyword evidence="1" id="KW-0238">DNA-binding</keyword>
<dbReference type="InterPro" id="IPR010982">
    <property type="entry name" value="Lambda_DNA-bd_dom_sf"/>
</dbReference>
<dbReference type="PANTHER" id="PTHR46797">
    <property type="entry name" value="HTH-TYPE TRANSCRIPTIONAL REGULATOR"/>
    <property type="match status" value="1"/>
</dbReference>
<evidence type="ECO:0000259" key="2">
    <source>
        <dbReference type="PROSITE" id="PS50943"/>
    </source>
</evidence>
<dbReference type="STRING" id="1903179.BI347_17985"/>
<comment type="caution">
    <text evidence="3">The sequence shown here is derived from an EMBL/GenBank/DDBJ whole genome shotgun (WGS) entry which is preliminary data.</text>
</comment>
<dbReference type="RefSeq" id="WP_071116628.1">
    <property type="nucleotide sequence ID" value="NZ_MKCS01000002.1"/>
</dbReference>
<organism evidence="3 4">
    <name type="scientific">Chromobacterium sphagni</name>
    <dbReference type="NCBI Taxonomy" id="1903179"/>
    <lineage>
        <taxon>Bacteria</taxon>
        <taxon>Pseudomonadati</taxon>
        <taxon>Pseudomonadota</taxon>
        <taxon>Betaproteobacteria</taxon>
        <taxon>Neisseriales</taxon>
        <taxon>Chromobacteriaceae</taxon>
        <taxon>Chromobacterium</taxon>
    </lineage>
</organism>
<gene>
    <name evidence="3" type="ORF">BI347_17985</name>
</gene>
<dbReference type="GO" id="GO:0003700">
    <property type="term" value="F:DNA-binding transcription factor activity"/>
    <property type="evidence" value="ECO:0007669"/>
    <property type="project" value="TreeGrafter"/>
</dbReference>
<dbReference type="OrthoDB" id="5524454at2"/>
<dbReference type="EMBL" id="MKCS01000002">
    <property type="protein sequence ID" value="OHX11745.1"/>
    <property type="molecule type" value="Genomic_DNA"/>
</dbReference>
<dbReference type="InterPro" id="IPR001387">
    <property type="entry name" value="Cro/C1-type_HTH"/>
</dbReference>
<protein>
    <submittedName>
        <fullName evidence="3">Transcriptional regulator</fullName>
    </submittedName>
</protein>
<evidence type="ECO:0000313" key="4">
    <source>
        <dbReference type="Proteomes" id="UP000180088"/>
    </source>
</evidence>
<dbReference type="PANTHER" id="PTHR46797:SF1">
    <property type="entry name" value="METHYLPHOSPHONATE SYNTHASE"/>
    <property type="match status" value="1"/>
</dbReference>
<evidence type="ECO:0000256" key="1">
    <source>
        <dbReference type="ARBA" id="ARBA00023125"/>
    </source>
</evidence>
<accession>A0A1S1WXG3</accession>
<dbReference type="GO" id="GO:0005829">
    <property type="term" value="C:cytosol"/>
    <property type="evidence" value="ECO:0007669"/>
    <property type="project" value="TreeGrafter"/>
</dbReference>
<sequence length="120" mass="13146">MSNADRDVEQLNLRVAKTVARYRKARGLTQDGLAEQLGIGLEAVSRLERGRITPTLPRLLGLAQALQCGVNDLLAETSPNPSDQAAYLEQLLSPLSQEDRALVVEMVERLSARLTPVTPR</sequence>
<dbReference type="PROSITE" id="PS50943">
    <property type="entry name" value="HTH_CROC1"/>
    <property type="match status" value="1"/>
</dbReference>
<dbReference type="Gene3D" id="1.10.260.40">
    <property type="entry name" value="lambda repressor-like DNA-binding domains"/>
    <property type="match status" value="1"/>
</dbReference>
<dbReference type="AlphaFoldDB" id="A0A1S1WXG3"/>
<feature type="domain" description="HTH cro/C1-type" evidence="2">
    <location>
        <begin position="19"/>
        <end position="73"/>
    </location>
</feature>
<dbReference type="SUPFAM" id="SSF47413">
    <property type="entry name" value="lambda repressor-like DNA-binding domains"/>
    <property type="match status" value="1"/>
</dbReference>
<dbReference type="Pfam" id="PF01381">
    <property type="entry name" value="HTH_3"/>
    <property type="match status" value="1"/>
</dbReference>
<evidence type="ECO:0000313" key="3">
    <source>
        <dbReference type="EMBL" id="OHX11745.1"/>
    </source>
</evidence>
<dbReference type="GO" id="GO:0003677">
    <property type="term" value="F:DNA binding"/>
    <property type="evidence" value="ECO:0007669"/>
    <property type="project" value="UniProtKB-KW"/>
</dbReference>
<dbReference type="SMART" id="SM00530">
    <property type="entry name" value="HTH_XRE"/>
    <property type="match status" value="1"/>
</dbReference>
<reference evidence="3 4" key="1">
    <citation type="submission" date="2016-09" db="EMBL/GenBank/DDBJ databases">
        <title>Chromobacterium muskegensis sp. nov., an insecticidal bacterium isolated from Sphagnum bogs.</title>
        <authorList>
            <person name="Sparks M.E."/>
            <person name="Blackburn M.B."/>
            <person name="Gundersen-Rindal D.E."/>
            <person name="Mitchell A."/>
            <person name="Farrar R."/>
            <person name="Kuhar D."/>
        </authorList>
    </citation>
    <scope>NUCLEOTIDE SEQUENCE [LARGE SCALE GENOMIC DNA]</scope>
    <source>
        <strain evidence="3 4">37-2</strain>
    </source>
</reference>
<proteinExistence type="predicted"/>
<dbReference type="InterPro" id="IPR050807">
    <property type="entry name" value="TransReg_Diox_bact_type"/>
</dbReference>
<name>A0A1S1WXG3_9NEIS</name>
<dbReference type="CDD" id="cd00093">
    <property type="entry name" value="HTH_XRE"/>
    <property type="match status" value="1"/>
</dbReference>
<dbReference type="Proteomes" id="UP000180088">
    <property type="component" value="Unassembled WGS sequence"/>
</dbReference>